<dbReference type="InterPro" id="IPR008030">
    <property type="entry name" value="NmrA-like"/>
</dbReference>
<protein>
    <submittedName>
        <fullName evidence="2">NAD(P)H dehydrogenase (Quinone)</fullName>
        <ecNumber evidence="2">1.6.5.2</ecNumber>
    </submittedName>
</protein>
<dbReference type="Gene3D" id="3.40.50.720">
    <property type="entry name" value="NAD(P)-binding Rossmann-like Domain"/>
    <property type="match status" value="1"/>
</dbReference>
<feature type="domain" description="NmrA-like" evidence="1">
    <location>
        <begin position="3"/>
        <end position="236"/>
    </location>
</feature>
<proteinExistence type="predicted"/>
<reference evidence="2 3" key="1">
    <citation type="submission" date="2020-08" db="EMBL/GenBank/DDBJ databases">
        <title>Sequencing the genomes of 1000 actinobacteria strains.</title>
        <authorList>
            <person name="Klenk H.-P."/>
        </authorList>
    </citation>
    <scope>NUCLEOTIDE SEQUENCE [LARGE SCALE GENOMIC DNA]</scope>
    <source>
        <strain evidence="2 3">DSM 28238</strain>
    </source>
</reference>
<keyword evidence="3" id="KW-1185">Reference proteome</keyword>
<evidence type="ECO:0000313" key="2">
    <source>
        <dbReference type="EMBL" id="MBB3667890.1"/>
    </source>
</evidence>
<accession>A0A7W5TQJ3</accession>
<dbReference type="AlphaFoldDB" id="A0A7W5TQJ3"/>
<sequence>MPTIAVTGATGNLGGLVIDHLLEGGFPADEVMPLVRAASKGERFAARGMSPRVASYDDPEGFARAIDGVDKLVLISPPSLDNAVRLHQLHGAVMAAHGGHLTQLAFVSFSDAEKRPFGLEDVDLAIEHSIRAAGIAFTFLRNSVYLEELAPELTVAVESGQLLSATENRAMNWAPRVSQAAAIAAAVTQDGHIGSTYNLVSPTPYTYDDVAALLTEAVGRQITHRPATPSEVDSALVDGGIDPEHAHSVANDFHVAIARGKCHTTGNDIERLSGHSGGITADDIAALVKGTA</sequence>
<dbReference type="SUPFAM" id="SSF51735">
    <property type="entry name" value="NAD(P)-binding Rossmann-fold domains"/>
    <property type="match status" value="1"/>
</dbReference>
<dbReference type="EC" id="1.6.5.2" evidence="2"/>
<dbReference type="Pfam" id="PF05368">
    <property type="entry name" value="NmrA"/>
    <property type="match status" value="1"/>
</dbReference>
<dbReference type="Proteomes" id="UP000547528">
    <property type="component" value="Unassembled WGS sequence"/>
</dbReference>
<evidence type="ECO:0000313" key="3">
    <source>
        <dbReference type="Proteomes" id="UP000547528"/>
    </source>
</evidence>
<dbReference type="InterPro" id="IPR052718">
    <property type="entry name" value="NmrA-type_oxidoreductase"/>
</dbReference>
<organism evidence="2 3">
    <name type="scientific">Garicola koreensis</name>
    <dbReference type="NCBI Taxonomy" id="1262554"/>
    <lineage>
        <taxon>Bacteria</taxon>
        <taxon>Bacillati</taxon>
        <taxon>Actinomycetota</taxon>
        <taxon>Actinomycetes</taxon>
        <taxon>Micrococcales</taxon>
        <taxon>Micrococcaceae</taxon>
        <taxon>Garicola</taxon>
    </lineage>
</organism>
<comment type="caution">
    <text evidence="2">The sequence shown here is derived from an EMBL/GenBank/DDBJ whole genome shotgun (WGS) entry which is preliminary data.</text>
</comment>
<dbReference type="Gene3D" id="3.90.25.10">
    <property type="entry name" value="UDP-galactose 4-epimerase, domain 1"/>
    <property type="match status" value="1"/>
</dbReference>
<dbReference type="RefSeq" id="WP_183358305.1">
    <property type="nucleotide sequence ID" value="NZ_BAABKR010000016.1"/>
</dbReference>
<dbReference type="PANTHER" id="PTHR47129:SF1">
    <property type="entry name" value="NMRA-LIKE DOMAIN-CONTAINING PROTEIN"/>
    <property type="match status" value="1"/>
</dbReference>
<dbReference type="EMBL" id="JACIBT010000004">
    <property type="protein sequence ID" value="MBB3667890.1"/>
    <property type="molecule type" value="Genomic_DNA"/>
</dbReference>
<dbReference type="InterPro" id="IPR036291">
    <property type="entry name" value="NAD(P)-bd_dom_sf"/>
</dbReference>
<evidence type="ECO:0000259" key="1">
    <source>
        <dbReference type="Pfam" id="PF05368"/>
    </source>
</evidence>
<dbReference type="PANTHER" id="PTHR47129">
    <property type="entry name" value="QUINONE OXIDOREDUCTASE 2"/>
    <property type="match status" value="1"/>
</dbReference>
<gene>
    <name evidence="2" type="ORF">FHX47_001512</name>
</gene>
<name>A0A7W5TQJ3_9MICC</name>
<keyword evidence="2" id="KW-0560">Oxidoreductase</keyword>
<dbReference type="GO" id="GO:0003955">
    <property type="term" value="F:NAD(P)H dehydrogenase (quinone) activity"/>
    <property type="evidence" value="ECO:0007669"/>
    <property type="project" value="UniProtKB-EC"/>
</dbReference>